<accession>A0A2W2EPW5</accession>
<keyword evidence="4" id="KW-1185">Reference proteome</keyword>
<dbReference type="Gene3D" id="3.60.40.10">
    <property type="entry name" value="PPM-type phosphatase domain"/>
    <property type="match status" value="1"/>
</dbReference>
<gene>
    <name evidence="3" type="ORF">C1J01_23560</name>
</gene>
<dbReference type="PANTHER" id="PTHR43156:SF2">
    <property type="entry name" value="STAGE II SPORULATION PROTEIN E"/>
    <property type="match status" value="1"/>
</dbReference>
<dbReference type="SMART" id="SM00331">
    <property type="entry name" value="PP2C_SIG"/>
    <property type="match status" value="1"/>
</dbReference>
<organism evidence="3 4">
    <name type="scientific">Nonomuraea aridisoli</name>
    <dbReference type="NCBI Taxonomy" id="2070368"/>
    <lineage>
        <taxon>Bacteria</taxon>
        <taxon>Bacillati</taxon>
        <taxon>Actinomycetota</taxon>
        <taxon>Actinomycetes</taxon>
        <taxon>Streptosporangiales</taxon>
        <taxon>Streptosporangiaceae</taxon>
        <taxon>Nonomuraea</taxon>
    </lineage>
</organism>
<evidence type="ECO:0000259" key="2">
    <source>
        <dbReference type="SMART" id="SM00331"/>
    </source>
</evidence>
<reference evidence="3 4" key="1">
    <citation type="submission" date="2018-01" db="EMBL/GenBank/DDBJ databases">
        <title>Draft genome sequence of Nonomuraea sp. KC333.</title>
        <authorList>
            <person name="Sahin N."/>
            <person name="Saygin H."/>
            <person name="Ay H."/>
        </authorList>
    </citation>
    <scope>NUCLEOTIDE SEQUENCE [LARGE SCALE GENOMIC DNA]</scope>
    <source>
        <strain evidence="3 4">KC333</strain>
    </source>
</reference>
<dbReference type="EMBL" id="POUD01000101">
    <property type="protein sequence ID" value="PZG15640.1"/>
    <property type="molecule type" value="Genomic_DNA"/>
</dbReference>
<evidence type="ECO:0000313" key="4">
    <source>
        <dbReference type="Proteomes" id="UP000249304"/>
    </source>
</evidence>
<dbReference type="OrthoDB" id="7943561at2"/>
<dbReference type="GO" id="GO:0016791">
    <property type="term" value="F:phosphatase activity"/>
    <property type="evidence" value="ECO:0007669"/>
    <property type="project" value="TreeGrafter"/>
</dbReference>
<evidence type="ECO:0000256" key="1">
    <source>
        <dbReference type="ARBA" id="ARBA00022801"/>
    </source>
</evidence>
<feature type="domain" description="PPM-type phosphatase" evidence="2">
    <location>
        <begin position="11"/>
        <end position="207"/>
    </location>
</feature>
<dbReference type="InterPro" id="IPR036457">
    <property type="entry name" value="PPM-type-like_dom_sf"/>
</dbReference>
<dbReference type="Proteomes" id="UP000249304">
    <property type="component" value="Unassembled WGS sequence"/>
</dbReference>
<comment type="caution">
    <text evidence="3">The sequence shown here is derived from an EMBL/GenBank/DDBJ whole genome shotgun (WGS) entry which is preliminary data.</text>
</comment>
<dbReference type="Pfam" id="PF07228">
    <property type="entry name" value="SpoIIE"/>
    <property type="match status" value="1"/>
</dbReference>
<dbReference type="InterPro" id="IPR052016">
    <property type="entry name" value="Bact_Sigma-Reg"/>
</dbReference>
<evidence type="ECO:0000313" key="3">
    <source>
        <dbReference type="EMBL" id="PZG15640.1"/>
    </source>
</evidence>
<dbReference type="AlphaFoldDB" id="A0A2W2EPW5"/>
<proteinExistence type="predicted"/>
<keyword evidence="1" id="KW-0378">Hydrolase</keyword>
<name>A0A2W2EPW5_9ACTN</name>
<protein>
    <recommendedName>
        <fullName evidence="2">PPM-type phosphatase domain-containing protein</fullName>
    </recommendedName>
</protein>
<sequence>MLPDPPDVPGVQICARYRPSGPGAEIGGDWYDSFRLPGGATILTVGDVAGHDLDAAVTMSQLRNMLRSLAADRDESPGHILRRLDMVVEALYDGGLLATCILARLEESGDHWRLRYSVAGHPPPLLVTSAGEGRYLEDATDPLLGVVTDRRRTSAVEVLPPDSTLLLYTDGLGEAVGVPLPGAGPSWAHLPTADRHAAVGHPLAGSPTRPRSPRAW</sequence>
<dbReference type="InterPro" id="IPR001932">
    <property type="entry name" value="PPM-type_phosphatase-like_dom"/>
</dbReference>
<dbReference type="PANTHER" id="PTHR43156">
    <property type="entry name" value="STAGE II SPORULATION PROTEIN E-RELATED"/>
    <property type="match status" value="1"/>
</dbReference>